<evidence type="ECO:0000313" key="12">
    <source>
        <dbReference type="EMBL" id="EUB60590.1"/>
    </source>
</evidence>
<keyword evidence="4" id="KW-0949">S-adenosyl-L-methionine</keyword>
<keyword evidence="7" id="KW-0175">Coiled coil</keyword>
<dbReference type="AlphaFoldDB" id="U6J9D7"/>
<reference evidence="11 14" key="2">
    <citation type="journal article" date="2013" name="Nature">
        <title>The genomes of four tapeworm species reveal adaptations to parasitism.</title>
        <authorList>
            <person name="Tsai I.J."/>
            <person name="Zarowiecki M."/>
            <person name="Holroyd N."/>
            <person name="Garciarrubio A."/>
            <person name="Sanchez-Flores A."/>
            <person name="Brooks K.L."/>
            <person name="Tracey A."/>
            <person name="Bobes R.J."/>
            <person name="Fragoso G."/>
            <person name="Sciutto E."/>
            <person name="Aslett M."/>
            <person name="Beasley H."/>
            <person name="Bennett H.M."/>
            <person name="Cai J."/>
            <person name="Camicia F."/>
            <person name="Clark R."/>
            <person name="Cucher M."/>
            <person name="De Silva N."/>
            <person name="Day T.A."/>
            <person name="Deplazes P."/>
            <person name="Estrada K."/>
            <person name="Fernandez C."/>
            <person name="Holland P.W."/>
            <person name="Hou J."/>
            <person name="Hu S."/>
            <person name="Huckvale T."/>
            <person name="Hung S.S."/>
            <person name="Kamenetzky L."/>
            <person name="Keane J.A."/>
            <person name="Kiss F."/>
            <person name="Koziol U."/>
            <person name="Lambert O."/>
            <person name="Liu K."/>
            <person name="Luo X."/>
            <person name="Luo Y."/>
            <person name="Macchiaroli N."/>
            <person name="Nichol S."/>
            <person name="Paps J."/>
            <person name="Parkinson J."/>
            <person name="Pouchkina-Stantcheva N."/>
            <person name="Riddiford N."/>
            <person name="Rosenzvit M."/>
            <person name="Salinas G."/>
            <person name="Wasmuth J.D."/>
            <person name="Zamanian M."/>
            <person name="Zheng Y."/>
            <person name="Cai X."/>
            <person name="Soberon X."/>
            <person name="Olson P.D."/>
            <person name="Laclette J.P."/>
            <person name="Brehm K."/>
            <person name="Berriman M."/>
            <person name="Garciarrubio A."/>
            <person name="Bobes R.J."/>
            <person name="Fragoso G."/>
            <person name="Sanchez-Flores A."/>
            <person name="Estrada K."/>
            <person name="Cevallos M.A."/>
            <person name="Morett E."/>
            <person name="Gonzalez V."/>
            <person name="Portillo T."/>
            <person name="Ochoa-Leyva A."/>
            <person name="Jose M.V."/>
            <person name="Sciutto E."/>
            <person name="Landa A."/>
            <person name="Jimenez L."/>
            <person name="Valdes V."/>
            <person name="Carrero J.C."/>
            <person name="Larralde C."/>
            <person name="Morales-Montor J."/>
            <person name="Limon-Lason J."/>
            <person name="Soberon X."/>
            <person name="Laclette J.P."/>
        </authorList>
    </citation>
    <scope>NUCLEOTIDE SEQUENCE [LARGE SCALE GENOMIC DNA]</scope>
</reference>
<evidence type="ECO:0000256" key="2">
    <source>
        <dbReference type="ARBA" id="ARBA00022603"/>
    </source>
</evidence>
<dbReference type="Proteomes" id="UP000019149">
    <property type="component" value="Unassembled WGS sequence"/>
</dbReference>
<keyword evidence="3" id="KW-0808">Transferase</keyword>
<protein>
    <recommendedName>
        <fullName evidence="9">RNA (guanine-9-)-methyltransferase domain-containing protein 1</fullName>
    </recommendedName>
</protein>
<evidence type="ECO:0000256" key="9">
    <source>
        <dbReference type="ARBA" id="ARBA00029803"/>
    </source>
</evidence>
<evidence type="ECO:0000259" key="10">
    <source>
        <dbReference type="PROSITE" id="PS51675"/>
    </source>
</evidence>
<dbReference type="RefSeq" id="XP_024351786.1">
    <property type="nucleotide sequence ID" value="XM_024493858.1"/>
</dbReference>
<dbReference type="EMBL" id="LK028578">
    <property type="protein sequence ID" value="CDS18293.1"/>
    <property type="molecule type" value="Genomic_DNA"/>
</dbReference>
<reference evidence="15" key="4">
    <citation type="submission" date="2020-10" db="UniProtKB">
        <authorList>
            <consortium name="WormBaseParasite"/>
        </authorList>
    </citation>
    <scope>IDENTIFICATION</scope>
</reference>
<evidence type="ECO:0000256" key="7">
    <source>
        <dbReference type="ARBA" id="ARBA00023054"/>
    </source>
</evidence>
<proteinExistence type="predicted"/>
<evidence type="ECO:0000313" key="15">
    <source>
        <dbReference type="WBParaSite" id="EgrG_000605700"/>
    </source>
</evidence>
<dbReference type="CDD" id="cd18102">
    <property type="entry name" value="Trm10_MRRP1"/>
    <property type="match status" value="1"/>
</dbReference>
<evidence type="ECO:0000256" key="1">
    <source>
        <dbReference type="ARBA" id="ARBA00004173"/>
    </source>
</evidence>
<dbReference type="InterPro" id="IPR007356">
    <property type="entry name" value="tRNA_m1G_MeTrfase_euk"/>
</dbReference>
<dbReference type="GO" id="GO:0005654">
    <property type="term" value="C:nucleoplasm"/>
    <property type="evidence" value="ECO:0007669"/>
    <property type="project" value="TreeGrafter"/>
</dbReference>
<evidence type="ECO:0000256" key="3">
    <source>
        <dbReference type="ARBA" id="ARBA00022679"/>
    </source>
</evidence>
<dbReference type="CTD" id="36340324"/>
<dbReference type="KEGG" id="egl:EGR_04609"/>
<dbReference type="Proteomes" id="UP000492820">
    <property type="component" value="Unassembled WGS sequence"/>
</dbReference>
<evidence type="ECO:0000313" key="14">
    <source>
        <dbReference type="Proteomes" id="UP000492820"/>
    </source>
</evidence>
<dbReference type="InterPro" id="IPR028564">
    <property type="entry name" value="MT_TRM10-typ"/>
</dbReference>
<evidence type="ECO:0000313" key="11">
    <source>
        <dbReference type="EMBL" id="CDS18293.1"/>
    </source>
</evidence>
<dbReference type="EMBL" id="APAU02000029">
    <property type="protein sequence ID" value="EUB60590.1"/>
    <property type="molecule type" value="Genomic_DNA"/>
</dbReference>
<organism evidence="12 13">
    <name type="scientific">Echinococcus granulosus</name>
    <name type="common">Hydatid tapeworm</name>
    <dbReference type="NCBI Taxonomy" id="6210"/>
    <lineage>
        <taxon>Eukaryota</taxon>
        <taxon>Metazoa</taxon>
        <taxon>Spiralia</taxon>
        <taxon>Lophotrochozoa</taxon>
        <taxon>Platyhelminthes</taxon>
        <taxon>Cestoda</taxon>
        <taxon>Eucestoda</taxon>
        <taxon>Cyclophyllidea</taxon>
        <taxon>Taeniidae</taxon>
        <taxon>Echinococcus</taxon>
        <taxon>Echinococcus granulosus group</taxon>
    </lineage>
</organism>
<dbReference type="GO" id="GO:0070131">
    <property type="term" value="P:positive regulation of mitochondrial translation"/>
    <property type="evidence" value="ECO:0007669"/>
    <property type="project" value="TreeGrafter"/>
</dbReference>
<dbReference type="PANTHER" id="PTHR13563:SF5">
    <property type="entry name" value="TRNA METHYLTRANSFERASE 10 HOMOLOG C"/>
    <property type="match status" value="1"/>
</dbReference>
<keyword evidence="6" id="KW-0809">Transit peptide</keyword>
<dbReference type="OMA" id="TIMECVS"/>
<reference evidence="11" key="3">
    <citation type="submission" date="2014-06" db="EMBL/GenBank/DDBJ databases">
        <authorList>
            <person name="Aslett M."/>
        </authorList>
    </citation>
    <scope>NUCLEOTIDE SEQUENCE</scope>
</reference>
<evidence type="ECO:0000256" key="5">
    <source>
        <dbReference type="ARBA" id="ARBA00022694"/>
    </source>
</evidence>
<dbReference type="GO" id="GO:0097745">
    <property type="term" value="P:mitochondrial tRNA 5'-end processing"/>
    <property type="evidence" value="ECO:0007669"/>
    <property type="project" value="TreeGrafter"/>
</dbReference>
<dbReference type="OrthoDB" id="9976048at2759"/>
<keyword evidence="2" id="KW-0489">Methyltransferase</keyword>
<gene>
    <name evidence="12 15" type="ORF">EGR_04609</name>
    <name evidence="11" type="ORF">EgrG_000605700</name>
</gene>
<evidence type="ECO:0000313" key="13">
    <source>
        <dbReference type="Proteomes" id="UP000019149"/>
    </source>
</evidence>
<sequence length="385" mass="44083">MQSLVSAIFKCRPIPDILSPTFTSFTAQCRFYPTHISIAPYLLDRTKPAEEVLKSLTSDDAQRLEYIKAEHNMLIASGRPAPPNLSALDYLELLCCASISARNRYYLFRFKVSKKKEARKAKLAARAVKEMPSELTQKNQILRLITSSPVRMHYDDWVVAELRTADDSAQTLVFDCSHESEMRIMDQKNLARQLAMAFAHNRTIRPFPFHFMFTSLIPGTNQYRFFEEAFGTYSSDNFPNLHSERLGGLDKCPFTVRSEHFSEVMRGRKLIYLSPNASCAFENGEFDHDAAFVVGGIVDKAIRRPVTYAKARRAGVQCMRLPLERYVHWRSGSKTLTLVTIHAILATAKETNGDWKTALERNIPSRFLREHDSVQRDINRLFQSI</sequence>
<accession>U6J9D7</accession>
<dbReference type="GO" id="GO:0032259">
    <property type="term" value="P:methylation"/>
    <property type="evidence" value="ECO:0007669"/>
    <property type="project" value="UniProtKB-KW"/>
</dbReference>
<dbReference type="Gene3D" id="3.40.1280.30">
    <property type="match status" value="1"/>
</dbReference>
<dbReference type="GO" id="GO:0008168">
    <property type="term" value="F:methyltransferase activity"/>
    <property type="evidence" value="ECO:0007669"/>
    <property type="project" value="UniProtKB-KW"/>
</dbReference>
<dbReference type="WBParaSite" id="EgrG_000605700">
    <property type="protein sequence ID" value="EgrG_000605700"/>
    <property type="gene ID" value="EgrG_000605700"/>
</dbReference>
<evidence type="ECO:0000256" key="6">
    <source>
        <dbReference type="ARBA" id="ARBA00022946"/>
    </source>
</evidence>
<dbReference type="GO" id="GO:0000049">
    <property type="term" value="F:tRNA binding"/>
    <property type="evidence" value="ECO:0007669"/>
    <property type="project" value="TreeGrafter"/>
</dbReference>
<dbReference type="GO" id="GO:0005739">
    <property type="term" value="C:mitochondrion"/>
    <property type="evidence" value="ECO:0007669"/>
    <property type="project" value="UniProtKB-SubCell"/>
</dbReference>
<feature type="domain" description="SAM-dependent MTase TRM10-type" evidence="10">
    <location>
        <begin position="158"/>
        <end position="370"/>
    </location>
</feature>
<dbReference type="InterPro" id="IPR038459">
    <property type="entry name" value="MT_TRM10-typ_sf"/>
</dbReference>
<keyword evidence="8" id="KW-0496">Mitochondrion</keyword>
<evidence type="ECO:0000256" key="8">
    <source>
        <dbReference type="ARBA" id="ARBA00023128"/>
    </source>
</evidence>
<keyword evidence="13" id="KW-1185">Reference proteome</keyword>
<evidence type="ECO:0000256" key="4">
    <source>
        <dbReference type="ARBA" id="ARBA00022691"/>
    </source>
</evidence>
<dbReference type="InterPro" id="IPR025812">
    <property type="entry name" value="Trm10_C_MTase_dom"/>
</dbReference>
<dbReference type="PANTHER" id="PTHR13563">
    <property type="entry name" value="TRNA (GUANINE-9-) METHYLTRANSFERASE"/>
    <property type="match status" value="1"/>
</dbReference>
<dbReference type="STRING" id="6210.U6J9D7"/>
<name>U6J9D7_ECHGR</name>
<comment type="subcellular location">
    <subcellularLocation>
        <location evidence="1">Mitochondrion</location>
    </subcellularLocation>
</comment>
<keyword evidence="5" id="KW-0819">tRNA processing</keyword>
<reference evidence="12 13" key="1">
    <citation type="journal article" date="2013" name="Nat. Genet.">
        <title>The genome of the hydatid tapeworm Echinococcus granulosus.</title>
        <authorList>
            <person name="Zheng H."/>
            <person name="Zhang W."/>
            <person name="Zhang L."/>
            <person name="Zhang Z."/>
            <person name="Li J."/>
            <person name="Lu G."/>
            <person name="Zhu Y."/>
            <person name="Wang Y."/>
            <person name="Huang Y."/>
            <person name="Liu J."/>
            <person name="Kang H."/>
            <person name="Chen J."/>
            <person name="Wang L."/>
            <person name="Chen A."/>
            <person name="Yu S."/>
            <person name="Gao Z."/>
            <person name="Jin L."/>
            <person name="Gu W."/>
            <person name="Wang Z."/>
            <person name="Zhao L."/>
            <person name="Shi B."/>
            <person name="Wen H."/>
            <person name="Lin R."/>
            <person name="Jones M.K."/>
            <person name="Brejova B."/>
            <person name="Vinar T."/>
            <person name="Zhao G."/>
            <person name="McManus D.P."/>
            <person name="Chen Z."/>
            <person name="Zhou Y."/>
            <person name="Wang S."/>
        </authorList>
    </citation>
    <scope>NUCLEOTIDE SEQUENCE [LARGE SCALE GENOMIC DNA]</scope>
</reference>
<dbReference type="GeneID" id="36340324"/>
<dbReference type="PROSITE" id="PS51675">
    <property type="entry name" value="SAM_MT_TRM10"/>
    <property type="match status" value="1"/>
</dbReference>